<protein>
    <recommendedName>
        <fullName evidence="4">5'-Nucleotidase C-terminal domain-containing protein</fullName>
    </recommendedName>
</protein>
<keyword evidence="1" id="KW-0175">Coiled coil</keyword>
<evidence type="ECO:0008006" key="4">
    <source>
        <dbReference type="Google" id="ProtNLM"/>
    </source>
</evidence>
<sequence length="334" mass="37865">MRQSGIDPIILDAGDLFFSTRKLTPINKDSELYRAGAVLEGYNKIGCDAINVGQYELLGGLSFLRTMAQKTDIPFVSANLRDSKTLKLVFEPYRIFSRGELEIGVIGLTDKVPDTSKSVISEDYLEIGKKYIDDLREQVDIVIVLVNSDRKTYEKLPKEFEKADFILTSGSTFLTRPNNPQKEGGPYLYSLGKQGKYLHVLSLELQDSNQNFVNMSIHENKVKSVERRFNKLQKQDPDKPLEEIYADQKNVLELIEKYKTELAEANAAMESAVNTFKYETIALSKKIRDDPNLLAFVDESLAACSSLKNQKVNMDKPKGFKKKRKKNSKKPNKS</sequence>
<feature type="coiled-coil region" evidence="1">
    <location>
        <begin position="215"/>
        <end position="275"/>
    </location>
</feature>
<evidence type="ECO:0000256" key="1">
    <source>
        <dbReference type="SAM" id="Coils"/>
    </source>
</evidence>
<feature type="region of interest" description="Disordered" evidence="2">
    <location>
        <begin position="308"/>
        <end position="334"/>
    </location>
</feature>
<organism evidence="3">
    <name type="scientific">marine metagenome</name>
    <dbReference type="NCBI Taxonomy" id="408172"/>
    <lineage>
        <taxon>unclassified sequences</taxon>
        <taxon>metagenomes</taxon>
        <taxon>ecological metagenomes</taxon>
    </lineage>
</organism>
<dbReference type="AlphaFoldDB" id="A0A382H360"/>
<dbReference type="PANTHER" id="PTHR11575:SF24">
    <property type="entry name" value="5'-NUCLEOTIDASE"/>
    <property type="match status" value="1"/>
</dbReference>
<gene>
    <name evidence="3" type="ORF">METZ01_LOCUS234067</name>
</gene>
<feature type="compositionally biased region" description="Basic residues" evidence="2">
    <location>
        <begin position="319"/>
        <end position="334"/>
    </location>
</feature>
<dbReference type="GO" id="GO:0009166">
    <property type="term" value="P:nucleotide catabolic process"/>
    <property type="evidence" value="ECO:0007669"/>
    <property type="project" value="InterPro"/>
</dbReference>
<dbReference type="SUPFAM" id="SSF56300">
    <property type="entry name" value="Metallo-dependent phosphatases"/>
    <property type="match status" value="1"/>
</dbReference>
<proteinExistence type="predicted"/>
<accession>A0A382H360</accession>
<dbReference type="InterPro" id="IPR029052">
    <property type="entry name" value="Metallo-depent_PP-like"/>
</dbReference>
<reference evidence="3" key="1">
    <citation type="submission" date="2018-05" db="EMBL/GenBank/DDBJ databases">
        <authorList>
            <person name="Lanie J.A."/>
            <person name="Ng W.-L."/>
            <person name="Kazmierczak K.M."/>
            <person name="Andrzejewski T.M."/>
            <person name="Davidsen T.M."/>
            <person name="Wayne K.J."/>
            <person name="Tettelin H."/>
            <person name="Glass J.I."/>
            <person name="Rusch D."/>
            <person name="Podicherti R."/>
            <person name="Tsui H.-C.T."/>
            <person name="Winkler M.E."/>
        </authorList>
    </citation>
    <scope>NUCLEOTIDE SEQUENCE</scope>
</reference>
<dbReference type="Gene3D" id="3.60.21.10">
    <property type="match status" value="1"/>
</dbReference>
<dbReference type="PANTHER" id="PTHR11575">
    <property type="entry name" value="5'-NUCLEOTIDASE-RELATED"/>
    <property type="match status" value="1"/>
</dbReference>
<evidence type="ECO:0000256" key="2">
    <source>
        <dbReference type="SAM" id="MobiDB-lite"/>
    </source>
</evidence>
<dbReference type="InterPro" id="IPR006179">
    <property type="entry name" value="5_nucleotidase/apyrase"/>
</dbReference>
<evidence type="ECO:0000313" key="3">
    <source>
        <dbReference type="EMBL" id="SVB81213.1"/>
    </source>
</evidence>
<dbReference type="EMBL" id="UINC01058675">
    <property type="protein sequence ID" value="SVB81213.1"/>
    <property type="molecule type" value="Genomic_DNA"/>
</dbReference>
<name>A0A382H360_9ZZZZ</name>
<dbReference type="GO" id="GO:0016787">
    <property type="term" value="F:hydrolase activity"/>
    <property type="evidence" value="ECO:0007669"/>
    <property type="project" value="InterPro"/>
</dbReference>